<accession>A0ABT0BVP9</accession>
<dbReference type="RefSeq" id="WP_243924403.1">
    <property type="nucleotide sequence ID" value="NZ_JALHLG010000066.1"/>
</dbReference>
<reference evidence="5 6" key="1">
    <citation type="submission" date="2022-04" db="EMBL/GenBank/DDBJ databases">
        <title>Identification of a novel bacterium isolated from mangrove sediments.</title>
        <authorList>
            <person name="Pan X."/>
        </authorList>
    </citation>
    <scope>NUCLEOTIDE SEQUENCE [LARGE SCALE GENOMIC DNA]</scope>
    <source>
        <strain evidence="5 6">B2638</strain>
    </source>
</reference>
<dbReference type="GO" id="GO:0008233">
    <property type="term" value="F:peptidase activity"/>
    <property type="evidence" value="ECO:0007669"/>
    <property type="project" value="UniProtKB-KW"/>
</dbReference>
<sequence length="170" mass="18453">MLSPEPAEGAKHEHTLRFAGYAALFGKRDAERDVIRPGAFAGTLAERRDPLPLLWQHRADLRVGWVETVAEDARGLRVIAAIDNPKGAAGLALARGTVSGLSFGYRARDSLRTAEGRELIALDLFEISLVTHPMQHGARVHLVSSPARGGGPLEEWWRGTRGTPRPLAVP</sequence>
<evidence type="ECO:0000313" key="6">
    <source>
        <dbReference type="Proteomes" id="UP001202281"/>
    </source>
</evidence>
<comment type="caution">
    <text evidence="5">The sequence shown here is derived from an EMBL/GenBank/DDBJ whole genome shotgun (WGS) entry which is preliminary data.</text>
</comment>
<dbReference type="NCBIfam" id="TIGR01543">
    <property type="entry name" value="proheadase_HK97"/>
    <property type="match status" value="1"/>
</dbReference>
<keyword evidence="6" id="KW-1185">Reference proteome</keyword>
<evidence type="ECO:0000259" key="4">
    <source>
        <dbReference type="Pfam" id="PF04586"/>
    </source>
</evidence>
<evidence type="ECO:0000256" key="3">
    <source>
        <dbReference type="ARBA" id="ARBA00022801"/>
    </source>
</evidence>
<name>A0ABT0BVP9_9SPHN</name>
<gene>
    <name evidence="5" type="ORF">MTR66_20315</name>
</gene>
<organism evidence="5 6">
    <name type="scientific">Novosphingobium beihaiensis</name>
    <dbReference type="NCBI Taxonomy" id="2930389"/>
    <lineage>
        <taxon>Bacteria</taxon>
        <taxon>Pseudomonadati</taxon>
        <taxon>Pseudomonadota</taxon>
        <taxon>Alphaproteobacteria</taxon>
        <taxon>Sphingomonadales</taxon>
        <taxon>Sphingomonadaceae</taxon>
        <taxon>Novosphingobium</taxon>
    </lineage>
</organism>
<dbReference type="SUPFAM" id="SSF50789">
    <property type="entry name" value="Herpes virus serine proteinase, assemblin"/>
    <property type="match status" value="1"/>
</dbReference>
<keyword evidence="3" id="KW-0378">Hydrolase</keyword>
<dbReference type="Pfam" id="PF04586">
    <property type="entry name" value="Peptidase_S78"/>
    <property type="match status" value="1"/>
</dbReference>
<proteinExistence type="predicted"/>
<dbReference type="EMBL" id="JALHLG010000066">
    <property type="protein sequence ID" value="MCJ2189141.1"/>
    <property type="molecule type" value="Genomic_DNA"/>
</dbReference>
<protein>
    <submittedName>
        <fullName evidence="5">HK97 family phage prohead protease</fullName>
    </submittedName>
</protein>
<dbReference type="InterPro" id="IPR006433">
    <property type="entry name" value="Prohead_protease"/>
</dbReference>
<dbReference type="InterPro" id="IPR054613">
    <property type="entry name" value="Peptidase_S78_dom"/>
</dbReference>
<keyword evidence="2 5" id="KW-0645">Protease</keyword>
<evidence type="ECO:0000313" key="5">
    <source>
        <dbReference type="EMBL" id="MCJ2189141.1"/>
    </source>
</evidence>
<dbReference type="Proteomes" id="UP001202281">
    <property type="component" value="Unassembled WGS sequence"/>
</dbReference>
<evidence type="ECO:0000256" key="1">
    <source>
        <dbReference type="ARBA" id="ARBA00022612"/>
    </source>
</evidence>
<keyword evidence="1" id="KW-1188">Viral release from host cell</keyword>
<feature type="domain" description="Prohead serine protease" evidence="4">
    <location>
        <begin position="14"/>
        <end position="143"/>
    </location>
</feature>
<dbReference type="GO" id="GO:0006508">
    <property type="term" value="P:proteolysis"/>
    <property type="evidence" value="ECO:0007669"/>
    <property type="project" value="UniProtKB-KW"/>
</dbReference>
<evidence type="ECO:0000256" key="2">
    <source>
        <dbReference type="ARBA" id="ARBA00022670"/>
    </source>
</evidence>